<feature type="transmembrane region" description="Helical" evidence="1">
    <location>
        <begin position="97"/>
        <end position="115"/>
    </location>
</feature>
<sequence length="169" mass="16834">MAATTLGGILAASVVAGIWPVTGTATTWFPVLAVPPALGLPSLLPPLRLTPLGETTWAFWAADTAGAVVMLAVAVVQLRHVTSRRPQPGPGRAFSRGLWTTVLAVVGGNLVRSVFLSVVTHAGLGTYAGAVVGGAVVSALTGALIGVVVGLAAAVAAATGSRRPARTRA</sequence>
<evidence type="ECO:0008006" key="4">
    <source>
        <dbReference type="Google" id="ProtNLM"/>
    </source>
</evidence>
<keyword evidence="3" id="KW-1185">Reference proteome</keyword>
<name>A0ABN2J3F5_9MICO</name>
<evidence type="ECO:0000313" key="2">
    <source>
        <dbReference type="EMBL" id="GAA1717191.1"/>
    </source>
</evidence>
<keyword evidence="1" id="KW-0472">Membrane</keyword>
<gene>
    <name evidence="2" type="ORF">GCM10009809_11480</name>
</gene>
<protein>
    <recommendedName>
        <fullName evidence="4">DUF4126 domain-containing protein</fullName>
    </recommendedName>
</protein>
<dbReference type="EMBL" id="BAAAPM010000003">
    <property type="protein sequence ID" value="GAA1717191.1"/>
    <property type="molecule type" value="Genomic_DNA"/>
</dbReference>
<reference evidence="2 3" key="1">
    <citation type="journal article" date="2019" name="Int. J. Syst. Evol. Microbiol.">
        <title>The Global Catalogue of Microorganisms (GCM) 10K type strain sequencing project: providing services to taxonomists for standard genome sequencing and annotation.</title>
        <authorList>
            <consortium name="The Broad Institute Genomics Platform"/>
            <consortium name="The Broad Institute Genome Sequencing Center for Infectious Disease"/>
            <person name="Wu L."/>
            <person name="Ma J."/>
        </authorList>
    </citation>
    <scope>NUCLEOTIDE SEQUENCE [LARGE SCALE GENOMIC DNA]</scope>
    <source>
        <strain evidence="2 3">JCM 15589</strain>
    </source>
</reference>
<evidence type="ECO:0000256" key="1">
    <source>
        <dbReference type="SAM" id="Phobius"/>
    </source>
</evidence>
<evidence type="ECO:0000313" key="3">
    <source>
        <dbReference type="Proteomes" id="UP001501138"/>
    </source>
</evidence>
<comment type="caution">
    <text evidence="2">The sequence shown here is derived from an EMBL/GenBank/DDBJ whole genome shotgun (WGS) entry which is preliminary data.</text>
</comment>
<feature type="transmembrane region" description="Helical" evidence="1">
    <location>
        <begin position="57"/>
        <end position="76"/>
    </location>
</feature>
<organism evidence="2 3">
    <name type="scientific">Isoptericola hypogeus</name>
    <dbReference type="NCBI Taxonomy" id="300179"/>
    <lineage>
        <taxon>Bacteria</taxon>
        <taxon>Bacillati</taxon>
        <taxon>Actinomycetota</taxon>
        <taxon>Actinomycetes</taxon>
        <taxon>Micrococcales</taxon>
        <taxon>Promicromonosporaceae</taxon>
        <taxon>Isoptericola</taxon>
    </lineage>
</organism>
<keyword evidence="1" id="KW-1133">Transmembrane helix</keyword>
<keyword evidence="1" id="KW-0812">Transmembrane</keyword>
<dbReference type="Proteomes" id="UP001501138">
    <property type="component" value="Unassembled WGS sequence"/>
</dbReference>
<proteinExistence type="predicted"/>
<dbReference type="RefSeq" id="WP_344246528.1">
    <property type="nucleotide sequence ID" value="NZ_BAAAPM010000003.1"/>
</dbReference>
<accession>A0ABN2J3F5</accession>
<feature type="transmembrane region" description="Helical" evidence="1">
    <location>
        <begin position="127"/>
        <end position="158"/>
    </location>
</feature>